<feature type="domain" description="PepSY" evidence="2">
    <location>
        <begin position="42"/>
        <end position="100"/>
    </location>
</feature>
<evidence type="ECO:0000313" key="4">
    <source>
        <dbReference type="Proteomes" id="UP000294599"/>
    </source>
</evidence>
<name>A0A4V2UUQ1_9GAMM</name>
<dbReference type="EMBL" id="SMAF01000040">
    <property type="protein sequence ID" value="TCS92071.1"/>
    <property type="molecule type" value="Genomic_DNA"/>
</dbReference>
<keyword evidence="4" id="KW-1185">Reference proteome</keyword>
<dbReference type="RefSeq" id="WP_123523070.1">
    <property type="nucleotide sequence ID" value="NZ_JBHLWF010000012.1"/>
</dbReference>
<reference evidence="3 4" key="1">
    <citation type="submission" date="2019-03" db="EMBL/GenBank/DDBJ databases">
        <title>Genomic Encyclopedia of Type Strains, Phase IV (KMG-IV): sequencing the most valuable type-strain genomes for metagenomic binning, comparative biology and taxonomic classification.</title>
        <authorList>
            <person name="Goeker M."/>
        </authorList>
    </citation>
    <scope>NUCLEOTIDE SEQUENCE [LARGE SCALE GENOMIC DNA]</scope>
    <source>
        <strain evidence="3 4">DSM 21944</strain>
    </source>
</reference>
<dbReference type="InterPro" id="IPR025711">
    <property type="entry name" value="PepSY"/>
</dbReference>
<dbReference type="Proteomes" id="UP000294599">
    <property type="component" value="Unassembled WGS sequence"/>
</dbReference>
<gene>
    <name evidence="3" type="ORF">EDC25_1402</name>
</gene>
<keyword evidence="1" id="KW-0732">Signal</keyword>
<dbReference type="Gene3D" id="3.10.450.40">
    <property type="match status" value="1"/>
</dbReference>
<protein>
    <submittedName>
        <fullName evidence="3">Peptidase YpeB-like protein</fullName>
    </submittedName>
</protein>
<feature type="chain" id="PRO_5030104792" evidence="1">
    <location>
        <begin position="21"/>
        <end position="103"/>
    </location>
</feature>
<sequence length="103" mass="11415">MDKRLIALAIVALASAMATAAPASERRDHERARAAVVAGERLPLSVILKTIEERFGGRVLEIDLEDDRGRPVYEIEILDDRGRVLELDVDAATGEILEQEYDD</sequence>
<organism evidence="3 4">
    <name type="scientific">Pseudofulvimonas gallinarii</name>
    <dbReference type="NCBI Taxonomy" id="634155"/>
    <lineage>
        <taxon>Bacteria</taxon>
        <taxon>Pseudomonadati</taxon>
        <taxon>Pseudomonadota</taxon>
        <taxon>Gammaproteobacteria</taxon>
        <taxon>Lysobacterales</taxon>
        <taxon>Rhodanobacteraceae</taxon>
        <taxon>Pseudofulvimonas</taxon>
    </lineage>
</organism>
<dbReference type="AlphaFoldDB" id="A0A4V2UUQ1"/>
<comment type="caution">
    <text evidence="3">The sequence shown here is derived from an EMBL/GenBank/DDBJ whole genome shotgun (WGS) entry which is preliminary data.</text>
</comment>
<accession>A0A4V2UUQ1</accession>
<proteinExistence type="predicted"/>
<dbReference type="Pfam" id="PF03413">
    <property type="entry name" value="PepSY"/>
    <property type="match status" value="1"/>
</dbReference>
<evidence type="ECO:0000313" key="3">
    <source>
        <dbReference type="EMBL" id="TCS92071.1"/>
    </source>
</evidence>
<feature type="signal peptide" evidence="1">
    <location>
        <begin position="1"/>
        <end position="20"/>
    </location>
</feature>
<dbReference type="OrthoDB" id="5770914at2"/>
<evidence type="ECO:0000259" key="2">
    <source>
        <dbReference type="Pfam" id="PF03413"/>
    </source>
</evidence>
<evidence type="ECO:0000256" key="1">
    <source>
        <dbReference type="SAM" id="SignalP"/>
    </source>
</evidence>